<accession>A0ABT4KB71</accession>
<dbReference type="EMBL" id="JAPVOI010000003">
    <property type="protein sequence ID" value="MCZ4089070.1"/>
    <property type="molecule type" value="Genomic_DNA"/>
</dbReference>
<dbReference type="Proteomes" id="UP001079430">
    <property type="component" value="Unassembled WGS sequence"/>
</dbReference>
<sequence length="132" mass="14326">MELAANMKGDLVGNQQISNSDMAFVQQVAAGDTNLDAGTIRKLVDIREKQLKGNVENYNSRVDAIYPDSPENKANRSFLGGIAVPENPYADKETTGSVETKTGRVPSAAVVDGWEYFIGADGKKYKRRAGSR</sequence>
<keyword evidence="2" id="KW-1185">Reference proteome</keyword>
<evidence type="ECO:0000313" key="1">
    <source>
        <dbReference type="EMBL" id="MCZ4089070.1"/>
    </source>
</evidence>
<name>A0ABT4KB71_9HYPH</name>
<protein>
    <submittedName>
        <fullName evidence="1">Uncharacterized protein</fullName>
    </submittedName>
</protein>
<reference evidence="1" key="1">
    <citation type="submission" date="2022-10" db="EMBL/GenBank/DDBJ databases">
        <title>Whole genome sequencing of three plant growth promoting bacteria isolated from Vachellia tortilis subsp. raddiana in Morocco.</title>
        <authorList>
            <person name="Hnini M."/>
            <person name="Zouagui R."/>
            <person name="Zouagui H."/>
            <person name="Chemao Elfihri M.-W."/>
            <person name="Ibrahimi A."/>
            <person name="Sbabou L."/>
            <person name="Aurag J."/>
        </authorList>
    </citation>
    <scope>NUCLEOTIDE SEQUENCE</scope>
    <source>
        <strain evidence="1">LMR678</strain>
    </source>
</reference>
<evidence type="ECO:0000313" key="2">
    <source>
        <dbReference type="Proteomes" id="UP001079430"/>
    </source>
</evidence>
<proteinExistence type="predicted"/>
<dbReference type="RefSeq" id="WP_269275386.1">
    <property type="nucleotide sequence ID" value="NZ_JAPVOI010000003.1"/>
</dbReference>
<organism evidence="1 2">
    <name type="scientific">Sinorhizobium psoraleae</name>
    <dbReference type="NCBI Taxonomy" id="520838"/>
    <lineage>
        <taxon>Bacteria</taxon>
        <taxon>Pseudomonadati</taxon>
        <taxon>Pseudomonadota</taxon>
        <taxon>Alphaproteobacteria</taxon>
        <taxon>Hyphomicrobiales</taxon>
        <taxon>Rhizobiaceae</taxon>
        <taxon>Sinorhizobium/Ensifer group</taxon>
        <taxon>Sinorhizobium</taxon>
    </lineage>
</organism>
<gene>
    <name evidence="1" type="ORF">O3W52_03030</name>
</gene>
<comment type="caution">
    <text evidence="1">The sequence shown here is derived from an EMBL/GenBank/DDBJ whole genome shotgun (WGS) entry which is preliminary data.</text>
</comment>